<keyword evidence="3" id="KW-1185">Reference proteome</keyword>
<keyword evidence="1" id="KW-0812">Transmembrane</keyword>
<accession>A0A160MYU3</accession>
<organism evidence="2 3">
    <name type="scientific">Dyella thiooxydans</name>
    <dbReference type="NCBI Taxonomy" id="445710"/>
    <lineage>
        <taxon>Bacteria</taxon>
        <taxon>Pseudomonadati</taxon>
        <taxon>Pseudomonadota</taxon>
        <taxon>Gammaproteobacteria</taxon>
        <taxon>Lysobacterales</taxon>
        <taxon>Rhodanobacteraceae</taxon>
        <taxon>Dyella</taxon>
    </lineage>
</organism>
<dbReference type="AlphaFoldDB" id="A0A160MYU3"/>
<evidence type="ECO:0000313" key="2">
    <source>
        <dbReference type="EMBL" id="AND68077.1"/>
    </source>
</evidence>
<proteinExistence type="predicted"/>
<name>A0A160MYU3_9GAMM</name>
<dbReference type="InterPro" id="IPR014807">
    <property type="entry name" value="Coa1"/>
</dbReference>
<keyword evidence="1" id="KW-0472">Membrane</keyword>
<reference evidence="2 3" key="1">
    <citation type="submission" date="2016-02" db="EMBL/GenBank/DDBJ databases">
        <title>Complete genome sequencing and analysis of ATSB10, Dyella thiooxydans isolated from rhizosphere soil of sunflower (Helianthus annuus L.).</title>
        <authorList>
            <person name="Lee Y."/>
            <person name="Hwangbo K."/>
            <person name="Chung H."/>
            <person name="Yoo J."/>
            <person name="Kim K.Y."/>
            <person name="Sa T.M."/>
            <person name="Um Y."/>
            <person name="Madhaiyan M."/>
        </authorList>
    </citation>
    <scope>NUCLEOTIDE SEQUENCE [LARGE SCALE GENOMIC DNA]</scope>
    <source>
        <strain evidence="2 3">ATSB10</strain>
    </source>
</reference>
<dbReference type="OrthoDB" id="9815959at2"/>
<evidence type="ECO:0008006" key="4">
    <source>
        <dbReference type="Google" id="ProtNLM"/>
    </source>
</evidence>
<evidence type="ECO:0000313" key="3">
    <source>
        <dbReference type="Proteomes" id="UP000077255"/>
    </source>
</evidence>
<dbReference type="KEGG" id="dtx:ATSB10_06230"/>
<protein>
    <recommendedName>
        <fullName evidence="4">Cytochrome oxidase complex assembly protein 1</fullName>
    </recommendedName>
</protein>
<gene>
    <name evidence="2" type="ORF">ATSB10_06230</name>
</gene>
<feature type="transmembrane region" description="Helical" evidence="1">
    <location>
        <begin position="83"/>
        <end position="109"/>
    </location>
</feature>
<keyword evidence="1" id="KW-1133">Transmembrane helix</keyword>
<dbReference type="Pfam" id="PF08695">
    <property type="entry name" value="Coa1"/>
    <property type="match status" value="1"/>
</dbReference>
<dbReference type="RefSeq" id="WP_083966057.1">
    <property type="nucleotide sequence ID" value="NZ_CP014841.1"/>
</dbReference>
<evidence type="ECO:0000256" key="1">
    <source>
        <dbReference type="SAM" id="Phobius"/>
    </source>
</evidence>
<dbReference type="PATRIC" id="fig|445710.3.peg.617"/>
<sequence length="207" mass="22191">MENTSGGGSAAAVPAEIRRWNWGAFLLSWIWGIGNNTFIAFLMFVPLVNMAMPFVLGAKGSAWAWQNKRWESVEAFKATQRKWALGGVLGLGLFAIMMAGLFAAIIAMLKNSEAYEMAVRAVNANPTAVQMLGQPIAGGFPNGNIRVSGPDGEASLVFDVEGPQGKGTLYVKATEALGQWRLDQAVLENAKDHQRIDITGADGHPAK</sequence>
<dbReference type="EMBL" id="CP014841">
    <property type="protein sequence ID" value="AND68077.1"/>
    <property type="molecule type" value="Genomic_DNA"/>
</dbReference>
<feature type="transmembrane region" description="Helical" evidence="1">
    <location>
        <begin position="38"/>
        <end position="62"/>
    </location>
</feature>
<dbReference type="STRING" id="445710.ATSB10_06230"/>
<dbReference type="Proteomes" id="UP000077255">
    <property type="component" value="Chromosome"/>
</dbReference>